<keyword evidence="5" id="KW-0271">Exosome</keyword>
<dbReference type="AlphaFoldDB" id="A0A058ZFL7"/>
<keyword evidence="4" id="KW-0963">Cytoplasm</keyword>
<dbReference type="PANTHER" id="PTHR11097:SF8">
    <property type="entry name" value="EXOSOME COMPLEX COMPONENT RRP42"/>
    <property type="match status" value="1"/>
</dbReference>
<dbReference type="Pfam" id="PF03725">
    <property type="entry name" value="RNase_PH_C"/>
    <property type="match status" value="1"/>
</dbReference>
<evidence type="ECO:0000313" key="9">
    <source>
        <dbReference type="EMBL" id="KCV73149.1"/>
    </source>
</evidence>
<comment type="similarity">
    <text evidence="3">Belongs to the RNase PH family.</text>
</comment>
<proteinExistence type="inferred from homology"/>
<dbReference type="InterPro" id="IPR015847">
    <property type="entry name" value="ExoRNase_PH_dom2"/>
</dbReference>
<dbReference type="InterPro" id="IPR050590">
    <property type="entry name" value="Exosome_comp_Rrp42_subfam"/>
</dbReference>
<evidence type="ECO:0000256" key="5">
    <source>
        <dbReference type="ARBA" id="ARBA00022835"/>
    </source>
</evidence>
<dbReference type="CDD" id="cd11367">
    <property type="entry name" value="RNase_PH_RRP42"/>
    <property type="match status" value="1"/>
</dbReference>
<evidence type="ECO:0000256" key="3">
    <source>
        <dbReference type="ARBA" id="ARBA00006678"/>
    </source>
</evidence>
<reference evidence="9" key="1">
    <citation type="submission" date="2013-04" db="EMBL/GenBank/DDBJ databases">
        <title>The Genome Sequence of Fonticula alba ATCC 38817.</title>
        <authorList>
            <consortium name="The Broad Institute Genomics Platform"/>
            <person name="Russ C."/>
            <person name="Cuomo C."/>
            <person name="Burger G."/>
            <person name="Gray M.W."/>
            <person name="Holland P.W.H."/>
            <person name="King N."/>
            <person name="Lang F.B.F."/>
            <person name="Roger A.J."/>
            <person name="Ruiz-Trillo I."/>
            <person name="Brown M."/>
            <person name="Walker B."/>
            <person name="Young S."/>
            <person name="Zeng Q."/>
            <person name="Gargeya S."/>
            <person name="Fitzgerald M."/>
            <person name="Haas B."/>
            <person name="Abouelleil A."/>
            <person name="Allen A.W."/>
            <person name="Alvarado L."/>
            <person name="Arachchi H.M."/>
            <person name="Berlin A.M."/>
            <person name="Chapman S.B."/>
            <person name="Gainer-Dewar J."/>
            <person name="Goldberg J."/>
            <person name="Griggs A."/>
            <person name="Gujja S."/>
            <person name="Hansen M."/>
            <person name="Howarth C."/>
            <person name="Imamovic A."/>
            <person name="Ireland A."/>
            <person name="Larimer J."/>
            <person name="McCowan C."/>
            <person name="Murphy C."/>
            <person name="Pearson M."/>
            <person name="Poon T.W."/>
            <person name="Priest M."/>
            <person name="Roberts A."/>
            <person name="Saif S."/>
            <person name="Shea T."/>
            <person name="Sisk P."/>
            <person name="Sykes S."/>
            <person name="Wortman J."/>
            <person name="Nusbaum C."/>
            <person name="Birren B."/>
        </authorList>
    </citation>
    <scope>NUCLEOTIDE SEQUENCE [LARGE SCALE GENOMIC DNA]</scope>
    <source>
        <strain evidence="9">ATCC 38817</strain>
    </source>
</reference>
<dbReference type="InterPro" id="IPR001247">
    <property type="entry name" value="ExoRNase_PH_dom1"/>
</dbReference>
<evidence type="ECO:0000256" key="1">
    <source>
        <dbReference type="ARBA" id="ARBA00004496"/>
    </source>
</evidence>
<keyword evidence="10" id="KW-1185">Reference proteome</keyword>
<dbReference type="GO" id="GO:0071035">
    <property type="term" value="P:nuclear polyadenylation-dependent rRNA catabolic process"/>
    <property type="evidence" value="ECO:0007669"/>
    <property type="project" value="TreeGrafter"/>
</dbReference>
<comment type="subcellular location">
    <subcellularLocation>
        <location evidence="1">Cytoplasm</location>
    </subcellularLocation>
    <subcellularLocation>
        <location evidence="2">Nucleus</location>
        <location evidence="2">Nucleolus</location>
    </subcellularLocation>
</comment>
<protein>
    <recommendedName>
        <fullName evidence="6">Ribosomal RNA-processing protein 42</fullName>
    </recommendedName>
</protein>
<organism evidence="9">
    <name type="scientific">Fonticula alba</name>
    <name type="common">Slime mold</name>
    <dbReference type="NCBI Taxonomy" id="691883"/>
    <lineage>
        <taxon>Eukaryota</taxon>
        <taxon>Rotosphaerida</taxon>
        <taxon>Fonticulaceae</taxon>
        <taxon>Fonticula</taxon>
    </lineage>
</organism>
<dbReference type="RefSeq" id="XP_009492850.1">
    <property type="nucleotide sequence ID" value="XM_009494575.1"/>
</dbReference>
<dbReference type="GO" id="GO:0034473">
    <property type="term" value="P:U1 snRNA 3'-end processing"/>
    <property type="evidence" value="ECO:0007669"/>
    <property type="project" value="TreeGrafter"/>
</dbReference>
<dbReference type="STRING" id="691883.A0A058ZFL7"/>
<sequence length="351" mass="36435">MSNTSLLPLLSSSERQFILQGVASGVRSDGRGRLDARDIILETGLLPQANGSARVIIGNTDILVGIKADLGLPSQQNPDQGRIHCNVECTATVTNAVDSRDADSDAETLGHVITRIFVNSGCIDLKKLCLIPGSVCWNFYIDAMILGFDGNAADAIAQAVRAAFSDLRIPRVVIDTGSTPPTVEIDEDLRRAFCPVDVAALPLSMTMWKVGMSFLVDPTPAEEACASGALLVAATATGRVCLVQTLAGGAAQYSESAQATALPVPRGESTGAQAGAPPVAVVSAGGMNPHSIVDMLSTATEIAQSVARKQDEALRRVAEASTRSHGAGKSAHFVDQSVGFFADSFAATSGN</sequence>
<dbReference type="SUPFAM" id="SSF55666">
    <property type="entry name" value="Ribonuclease PH domain 2-like"/>
    <property type="match status" value="1"/>
</dbReference>
<dbReference type="GO" id="GO:0016075">
    <property type="term" value="P:rRNA catabolic process"/>
    <property type="evidence" value="ECO:0007669"/>
    <property type="project" value="TreeGrafter"/>
</dbReference>
<dbReference type="InterPro" id="IPR036345">
    <property type="entry name" value="ExoRNase_PH_dom2_sf"/>
</dbReference>
<name>A0A058ZFL7_FONAL</name>
<dbReference type="InterPro" id="IPR027408">
    <property type="entry name" value="PNPase/RNase_PH_dom_sf"/>
</dbReference>
<dbReference type="GO" id="GO:0000176">
    <property type="term" value="C:nuclear exosome (RNase complex)"/>
    <property type="evidence" value="ECO:0007669"/>
    <property type="project" value="TreeGrafter"/>
</dbReference>
<dbReference type="GO" id="GO:0034476">
    <property type="term" value="P:U5 snRNA 3'-end processing"/>
    <property type="evidence" value="ECO:0007669"/>
    <property type="project" value="TreeGrafter"/>
</dbReference>
<dbReference type="OMA" id="YNTRIPK"/>
<dbReference type="GO" id="GO:0000177">
    <property type="term" value="C:cytoplasmic exosome (RNase complex)"/>
    <property type="evidence" value="ECO:0007669"/>
    <property type="project" value="TreeGrafter"/>
</dbReference>
<dbReference type="GO" id="GO:0034475">
    <property type="term" value="P:U4 snRNA 3'-end processing"/>
    <property type="evidence" value="ECO:0007669"/>
    <property type="project" value="TreeGrafter"/>
</dbReference>
<dbReference type="GO" id="GO:0000467">
    <property type="term" value="P:exonucleolytic trimming to generate mature 3'-end of 5.8S rRNA from tricistronic rRNA transcript (SSU-rRNA, 5.8S rRNA, LSU-rRNA)"/>
    <property type="evidence" value="ECO:0007669"/>
    <property type="project" value="TreeGrafter"/>
</dbReference>
<dbReference type="InterPro" id="IPR020568">
    <property type="entry name" value="Ribosomal_Su5_D2-typ_SF"/>
</dbReference>
<feature type="domain" description="Exoribonuclease phosphorolytic" evidence="7">
    <location>
        <begin position="36"/>
        <end position="170"/>
    </location>
</feature>
<dbReference type="GO" id="GO:0005730">
    <property type="term" value="C:nucleolus"/>
    <property type="evidence" value="ECO:0007669"/>
    <property type="project" value="UniProtKB-SubCell"/>
</dbReference>
<dbReference type="Proteomes" id="UP000030693">
    <property type="component" value="Unassembled WGS sequence"/>
</dbReference>
<evidence type="ECO:0000256" key="4">
    <source>
        <dbReference type="ARBA" id="ARBA00022490"/>
    </source>
</evidence>
<dbReference type="GO" id="GO:0071028">
    <property type="term" value="P:nuclear mRNA surveillance"/>
    <property type="evidence" value="ECO:0007669"/>
    <property type="project" value="TreeGrafter"/>
</dbReference>
<evidence type="ECO:0000259" key="7">
    <source>
        <dbReference type="Pfam" id="PF01138"/>
    </source>
</evidence>
<dbReference type="PANTHER" id="PTHR11097">
    <property type="entry name" value="EXOSOME COMPLEX EXONUCLEASE RIBOSOMAL RNA PROCESSING PROTEIN"/>
    <property type="match status" value="1"/>
</dbReference>
<gene>
    <name evidence="9" type="ORF">H696_00695</name>
</gene>
<dbReference type="eggNOG" id="KOG1612">
    <property type="taxonomic scope" value="Eukaryota"/>
</dbReference>
<evidence type="ECO:0000259" key="8">
    <source>
        <dbReference type="Pfam" id="PF03725"/>
    </source>
</evidence>
<evidence type="ECO:0000256" key="2">
    <source>
        <dbReference type="ARBA" id="ARBA00004604"/>
    </source>
</evidence>
<evidence type="ECO:0000313" key="10">
    <source>
        <dbReference type="Proteomes" id="UP000030693"/>
    </source>
</evidence>
<accession>A0A058ZFL7</accession>
<dbReference type="SUPFAM" id="SSF54211">
    <property type="entry name" value="Ribosomal protein S5 domain 2-like"/>
    <property type="match status" value="1"/>
</dbReference>
<dbReference type="GeneID" id="20525420"/>
<dbReference type="Gene3D" id="3.30.230.70">
    <property type="entry name" value="GHMP Kinase, N-terminal domain"/>
    <property type="match status" value="1"/>
</dbReference>
<dbReference type="GO" id="GO:0035925">
    <property type="term" value="F:mRNA 3'-UTR AU-rich region binding"/>
    <property type="evidence" value="ECO:0007669"/>
    <property type="project" value="TreeGrafter"/>
</dbReference>
<dbReference type="EMBL" id="KB932201">
    <property type="protein sequence ID" value="KCV73149.1"/>
    <property type="molecule type" value="Genomic_DNA"/>
</dbReference>
<feature type="domain" description="Exoribonuclease phosphorolytic" evidence="8">
    <location>
        <begin position="201"/>
        <end position="253"/>
    </location>
</feature>
<evidence type="ECO:0000256" key="6">
    <source>
        <dbReference type="ARBA" id="ARBA00042523"/>
    </source>
</evidence>
<dbReference type="GO" id="GO:0071038">
    <property type="term" value="P:TRAMP-dependent tRNA surveillance pathway"/>
    <property type="evidence" value="ECO:0007669"/>
    <property type="project" value="TreeGrafter"/>
</dbReference>
<dbReference type="Pfam" id="PF01138">
    <property type="entry name" value="RNase_PH"/>
    <property type="match status" value="1"/>
</dbReference>
<dbReference type="OrthoDB" id="272245at2759"/>